<evidence type="ECO:0000313" key="2">
    <source>
        <dbReference type="Proteomes" id="UP000887578"/>
    </source>
</evidence>
<proteinExistence type="predicted"/>
<reference evidence="3" key="1">
    <citation type="submission" date="2022-11" db="UniProtKB">
        <authorList>
            <consortium name="WormBaseParasite"/>
        </authorList>
    </citation>
    <scope>IDENTIFICATION</scope>
</reference>
<accession>A0A914QNL0</accession>
<name>A0A914QNL0_9BILA</name>
<keyword evidence="2" id="KW-1185">Reference proteome</keyword>
<feature type="compositionally biased region" description="Acidic residues" evidence="1">
    <location>
        <begin position="182"/>
        <end position="191"/>
    </location>
</feature>
<organism evidence="2 3">
    <name type="scientific">Panagrolaimus davidi</name>
    <dbReference type="NCBI Taxonomy" id="227884"/>
    <lineage>
        <taxon>Eukaryota</taxon>
        <taxon>Metazoa</taxon>
        <taxon>Ecdysozoa</taxon>
        <taxon>Nematoda</taxon>
        <taxon>Chromadorea</taxon>
        <taxon>Rhabditida</taxon>
        <taxon>Tylenchina</taxon>
        <taxon>Panagrolaimomorpha</taxon>
        <taxon>Panagrolaimoidea</taxon>
        <taxon>Panagrolaimidae</taxon>
        <taxon>Panagrolaimus</taxon>
    </lineage>
</organism>
<evidence type="ECO:0000256" key="1">
    <source>
        <dbReference type="SAM" id="MobiDB-lite"/>
    </source>
</evidence>
<evidence type="ECO:0000313" key="3">
    <source>
        <dbReference type="WBParaSite" id="PDA_v2.g31536.t1"/>
    </source>
</evidence>
<dbReference type="AlphaFoldDB" id="A0A914QNL0"/>
<dbReference type="WBParaSite" id="PDA_v2.g31536.t1">
    <property type="protein sequence ID" value="PDA_v2.g31536.t1"/>
    <property type="gene ID" value="PDA_v2.g31536"/>
</dbReference>
<sequence length="450" mass="53009">MAELIAFNKTEKLEYEGFCKLTINACSNLLLIEPKNEDYKMISSLFTWKYIAEKANIGTKELIHKRFLPKLFEIISIITDPKLKKILANWINKCENEEKEKYIQLLKNYQIYDLFFPKQRSNNRIVKVESDIEEIPVNLDTLSENNLDGENFNEENNRRTLRKRSAPINYNNESDAEKIDESTDNNEYDETNAERPKSKKSKSIQTFNSPLKKIINESKFKREKYSKKIVELSNFKFGKFISHGKTKTKLLIFPNENDKTKCYEYFWNSRNELYGCSGCRSKNAHISARHVKTSKKEYIELLSNEHICKIRKYIPEKYNFDPIKQIIKSPNFEVFNYQHRGKSRKTVVVFLNEDKKMCHEYYFCKQSNGYFCNGCSQIGQSTKAVLQKNGNGKECFKINKAEHKCHPRKYNPEKFSGEIIVKKPMYKIIEEKVMGKSQTKLKENCKIAKL</sequence>
<feature type="region of interest" description="Disordered" evidence="1">
    <location>
        <begin position="146"/>
        <end position="205"/>
    </location>
</feature>
<dbReference type="Proteomes" id="UP000887578">
    <property type="component" value="Unplaced"/>
</dbReference>
<protein>
    <submittedName>
        <fullName evidence="3">Uncharacterized protein</fullName>
    </submittedName>
</protein>